<evidence type="ECO:0000256" key="5">
    <source>
        <dbReference type="PROSITE-ProRule" id="PRU00042"/>
    </source>
</evidence>
<dbReference type="Proteomes" id="UP001210925">
    <property type="component" value="Unassembled WGS sequence"/>
</dbReference>
<comment type="caution">
    <text evidence="7">The sequence shown here is derived from an EMBL/GenBank/DDBJ whole genome shotgun (WGS) entry which is preliminary data.</text>
</comment>
<proteinExistence type="predicted"/>
<evidence type="ECO:0000256" key="4">
    <source>
        <dbReference type="ARBA" id="ARBA00022833"/>
    </source>
</evidence>
<protein>
    <recommendedName>
        <fullName evidence="6">C2H2-type domain-containing protein</fullName>
    </recommendedName>
</protein>
<keyword evidence="8" id="KW-1185">Reference proteome</keyword>
<dbReference type="PANTHER" id="PTHR23235:SF120">
    <property type="entry name" value="KRUPPEL-LIKE FACTOR 15"/>
    <property type="match status" value="1"/>
</dbReference>
<dbReference type="FunFam" id="3.30.160.60:FF:000202">
    <property type="entry name" value="Zinc finger protein 574"/>
    <property type="match status" value="1"/>
</dbReference>
<evidence type="ECO:0000256" key="1">
    <source>
        <dbReference type="ARBA" id="ARBA00022723"/>
    </source>
</evidence>
<feature type="domain" description="C2H2-type" evidence="6">
    <location>
        <begin position="287"/>
        <end position="315"/>
    </location>
</feature>
<dbReference type="PANTHER" id="PTHR23235">
    <property type="entry name" value="KRUEPPEL-LIKE TRANSCRIPTION FACTOR"/>
    <property type="match status" value="1"/>
</dbReference>
<dbReference type="FunFam" id="3.30.160.60:FF:000125">
    <property type="entry name" value="Putative zinc finger protein 143"/>
    <property type="match status" value="1"/>
</dbReference>
<evidence type="ECO:0000313" key="8">
    <source>
        <dbReference type="Proteomes" id="UP001210925"/>
    </source>
</evidence>
<evidence type="ECO:0000259" key="6">
    <source>
        <dbReference type="PROSITE" id="PS50157"/>
    </source>
</evidence>
<keyword evidence="1" id="KW-0479">Metal-binding</keyword>
<dbReference type="EMBL" id="JADGKB010000012">
    <property type="protein sequence ID" value="KAJ3260270.1"/>
    <property type="molecule type" value="Genomic_DNA"/>
</dbReference>
<evidence type="ECO:0000313" key="7">
    <source>
        <dbReference type="EMBL" id="KAJ3260270.1"/>
    </source>
</evidence>
<dbReference type="PROSITE" id="PS50157">
    <property type="entry name" value="ZINC_FINGER_C2H2_2"/>
    <property type="match status" value="2"/>
</dbReference>
<dbReference type="InterPro" id="IPR013087">
    <property type="entry name" value="Znf_C2H2_type"/>
</dbReference>
<evidence type="ECO:0000256" key="2">
    <source>
        <dbReference type="ARBA" id="ARBA00022737"/>
    </source>
</evidence>
<dbReference type="GO" id="GO:0008270">
    <property type="term" value="F:zinc ion binding"/>
    <property type="evidence" value="ECO:0007669"/>
    <property type="project" value="UniProtKB-KW"/>
</dbReference>
<dbReference type="SUPFAM" id="SSF57667">
    <property type="entry name" value="beta-beta-alpha zinc fingers"/>
    <property type="match status" value="1"/>
</dbReference>
<gene>
    <name evidence="7" type="ORF">HK103_000905</name>
</gene>
<dbReference type="InterPro" id="IPR036236">
    <property type="entry name" value="Znf_C2H2_sf"/>
</dbReference>
<reference evidence="7" key="1">
    <citation type="submission" date="2020-05" db="EMBL/GenBank/DDBJ databases">
        <title>Phylogenomic resolution of chytrid fungi.</title>
        <authorList>
            <person name="Stajich J.E."/>
            <person name="Amses K."/>
            <person name="Simmons R."/>
            <person name="Seto K."/>
            <person name="Myers J."/>
            <person name="Bonds A."/>
            <person name="Quandt C.A."/>
            <person name="Barry K."/>
            <person name="Liu P."/>
            <person name="Grigoriev I."/>
            <person name="Longcore J.E."/>
            <person name="James T.Y."/>
        </authorList>
    </citation>
    <scope>NUCLEOTIDE SEQUENCE</scope>
    <source>
        <strain evidence="7">PLAUS21</strain>
    </source>
</reference>
<organism evidence="7 8">
    <name type="scientific">Boothiomyces macroporosus</name>
    <dbReference type="NCBI Taxonomy" id="261099"/>
    <lineage>
        <taxon>Eukaryota</taxon>
        <taxon>Fungi</taxon>
        <taxon>Fungi incertae sedis</taxon>
        <taxon>Chytridiomycota</taxon>
        <taxon>Chytridiomycota incertae sedis</taxon>
        <taxon>Chytridiomycetes</taxon>
        <taxon>Rhizophydiales</taxon>
        <taxon>Terramycetaceae</taxon>
        <taxon>Boothiomyces</taxon>
    </lineage>
</organism>
<evidence type="ECO:0000256" key="3">
    <source>
        <dbReference type="ARBA" id="ARBA00022771"/>
    </source>
</evidence>
<dbReference type="GO" id="GO:0032502">
    <property type="term" value="P:developmental process"/>
    <property type="evidence" value="ECO:0007669"/>
    <property type="project" value="UniProtKB-ARBA"/>
</dbReference>
<keyword evidence="3 5" id="KW-0863">Zinc-finger</keyword>
<dbReference type="PROSITE" id="PS00028">
    <property type="entry name" value="ZINC_FINGER_C2H2_1"/>
    <property type="match status" value="2"/>
</dbReference>
<dbReference type="GO" id="GO:0000981">
    <property type="term" value="F:DNA-binding transcription factor activity, RNA polymerase II-specific"/>
    <property type="evidence" value="ECO:0007669"/>
    <property type="project" value="TreeGrafter"/>
</dbReference>
<sequence length="334" mass="37662">MQMDLGSNEMLNNWESKFLAPLNVNVNTAPISPNSADKNGDPSLRYMPMSAPIMRSDVPLSAHFEVNAMPDFQSLISPPVTPAERLNPFAIQTSQMQSYDMIPEPQSAYETESNYGNSLYLGAIHENSNLYHDGQQSAGYELQHSAGYDAQHSAGYDGQHSASYDGNYSAGYSPSEQGQYAWVKMENQMQFTEQYHEQPHNYSPNLIPHTRVNPLKFNGKSLKHSGSDSSLASWSTNGTNSSYNPNEWQAQQQEGAFKCTFPGCQKIFTKQTNLKSHSRIHHTERNYACQECGTAFRRSHDLKRHQRSLHSDVKPFGCQRCGKRFSRMVIIVLF</sequence>
<keyword evidence="4" id="KW-0862">Zinc</keyword>
<dbReference type="Gene3D" id="3.30.160.60">
    <property type="entry name" value="Classic Zinc Finger"/>
    <property type="match status" value="2"/>
</dbReference>
<dbReference type="GO" id="GO:0000978">
    <property type="term" value="F:RNA polymerase II cis-regulatory region sequence-specific DNA binding"/>
    <property type="evidence" value="ECO:0007669"/>
    <property type="project" value="TreeGrafter"/>
</dbReference>
<dbReference type="AlphaFoldDB" id="A0AAD5UK19"/>
<accession>A0AAD5UK19</accession>
<feature type="domain" description="C2H2-type" evidence="6">
    <location>
        <begin position="257"/>
        <end position="286"/>
    </location>
</feature>
<name>A0AAD5UK19_9FUNG</name>
<keyword evidence="2" id="KW-0677">Repeat</keyword>
<dbReference type="SMART" id="SM00355">
    <property type="entry name" value="ZnF_C2H2"/>
    <property type="match status" value="2"/>
</dbReference>
<dbReference type="Pfam" id="PF00096">
    <property type="entry name" value="zf-C2H2"/>
    <property type="match status" value="2"/>
</dbReference>